<accession>A0A7K9HXC9</accession>
<dbReference type="InterPro" id="IPR003649">
    <property type="entry name" value="Bbox_C"/>
</dbReference>
<evidence type="ECO:0000256" key="9">
    <source>
        <dbReference type="PROSITE-ProRule" id="PRU00024"/>
    </source>
</evidence>
<dbReference type="FunFam" id="3.30.160.60:FF:000074">
    <property type="entry name" value="Tripartite motif containing 66"/>
    <property type="match status" value="1"/>
</dbReference>
<dbReference type="CDD" id="cd16765">
    <property type="entry name" value="RING-HC_TIF1beta"/>
    <property type="match status" value="1"/>
</dbReference>
<keyword evidence="2" id="KW-0479">Metal-binding</keyword>
<evidence type="ECO:0000256" key="6">
    <source>
        <dbReference type="ARBA" id="ARBA00023054"/>
    </source>
</evidence>
<feature type="domain" description="RING-type" evidence="11">
    <location>
        <begin position="28"/>
        <end position="76"/>
    </location>
</feature>
<keyword evidence="14" id="KW-1185">Reference proteome</keyword>
<dbReference type="SUPFAM" id="SSF57845">
    <property type="entry name" value="B-box zinc-binding domain"/>
    <property type="match status" value="1"/>
</dbReference>
<feature type="non-terminal residue" evidence="13">
    <location>
        <position position="1"/>
    </location>
</feature>
<evidence type="ECO:0000256" key="7">
    <source>
        <dbReference type="ARBA" id="ARBA00023117"/>
    </source>
</evidence>
<keyword evidence="8" id="KW-0539">Nucleus</keyword>
<organism evidence="13 14">
    <name type="scientific">Bucco capensis</name>
    <name type="common">collared puffbird</name>
    <dbReference type="NCBI Taxonomy" id="135168"/>
    <lineage>
        <taxon>Eukaryota</taxon>
        <taxon>Metazoa</taxon>
        <taxon>Chordata</taxon>
        <taxon>Craniata</taxon>
        <taxon>Vertebrata</taxon>
        <taxon>Euteleostomi</taxon>
        <taxon>Archelosauria</taxon>
        <taxon>Archosauria</taxon>
        <taxon>Dinosauria</taxon>
        <taxon>Saurischia</taxon>
        <taxon>Theropoda</taxon>
        <taxon>Coelurosauria</taxon>
        <taxon>Aves</taxon>
        <taxon>Neognathae</taxon>
        <taxon>Neoaves</taxon>
        <taxon>Telluraves</taxon>
        <taxon>Coraciimorphae</taxon>
        <taxon>Piciformes</taxon>
        <taxon>Bucconidae</taxon>
        <taxon>Bucco</taxon>
    </lineage>
</organism>
<dbReference type="PROSITE" id="PS00518">
    <property type="entry name" value="ZF_RING_1"/>
    <property type="match status" value="1"/>
</dbReference>
<dbReference type="Gene3D" id="3.30.40.10">
    <property type="entry name" value="Zinc/RING finger domain, C3HC4 (zinc finger)"/>
    <property type="match status" value="1"/>
</dbReference>
<dbReference type="InterPro" id="IPR013083">
    <property type="entry name" value="Znf_RING/FYVE/PHD"/>
</dbReference>
<keyword evidence="6" id="KW-0175">Coiled coil</keyword>
<gene>
    <name evidence="13" type="primary">Trim28_0</name>
    <name evidence="13" type="ORF">BUCCAP_R08370</name>
</gene>
<feature type="domain" description="B box-type" evidence="12">
    <location>
        <begin position="115"/>
        <end position="157"/>
    </location>
</feature>
<proteinExistence type="predicted"/>
<dbReference type="SUPFAM" id="SSF57850">
    <property type="entry name" value="RING/U-box"/>
    <property type="match status" value="1"/>
</dbReference>
<dbReference type="InterPro" id="IPR042713">
    <property type="entry name" value="TIF1beta_RING-HC"/>
</dbReference>
<dbReference type="SMART" id="SM00184">
    <property type="entry name" value="RING"/>
    <property type="match status" value="2"/>
</dbReference>
<dbReference type="OrthoDB" id="1870062at2759"/>
<dbReference type="PANTHER" id="PTHR45915:SF8">
    <property type="entry name" value="TRIPARTITE MOTIF CONTAINING 28"/>
    <property type="match status" value="1"/>
</dbReference>
<dbReference type="Proteomes" id="UP000534107">
    <property type="component" value="Unassembled WGS sequence"/>
</dbReference>
<dbReference type="GO" id="GO:0000785">
    <property type="term" value="C:chromatin"/>
    <property type="evidence" value="ECO:0007669"/>
    <property type="project" value="TreeGrafter"/>
</dbReference>
<feature type="region of interest" description="Disordered" evidence="10">
    <location>
        <begin position="374"/>
        <end position="403"/>
    </location>
</feature>
<evidence type="ECO:0000259" key="12">
    <source>
        <dbReference type="PROSITE" id="PS50119"/>
    </source>
</evidence>
<name>A0A7K9HXC9_9PICI</name>
<reference evidence="13 14" key="1">
    <citation type="submission" date="2019-09" db="EMBL/GenBank/DDBJ databases">
        <title>Bird 10,000 Genomes (B10K) Project - Family phase.</title>
        <authorList>
            <person name="Zhang G."/>
        </authorList>
    </citation>
    <scope>NUCLEOTIDE SEQUENCE [LARGE SCALE GENOMIC DNA]</scope>
    <source>
        <strain evidence="13">B10K-DU-001-16</strain>
        <tissue evidence="13">Muscle</tissue>
    </source>
</reference>
<evidence type="ECO:0000256" key="3">
    <source>
        <dbReference type="ARBA" id="ARBA00022737"/>
    </source>
</evidence>
<dbReference type="PROSITE" id="PS50089">
    <property type="entry name" value="ZF_RING_2"/>
    <property type="match status" value="1"/>
</dbReference>
<evidence type="ECO:0000256" key="8">
    <source>
        <dbReference type="ARBA" id="ARBA00023242"/>
    </source>
</evidence>
<dbReference type="InterPro" id="IPR000315">
    <property type="entry name" value="Znf_B-box"/>
</dbReference>
<keyword evidence="4 9" id="KW-0863">Zinc-finger</keyword>
<evidence type="ECO:0000256" key="2">
    <source>
        <dbReference type="ARBA" id="ARBA00022723"/>
    </source>
</evidence>
<keyword evidence="7" id="KW-0103">Bromodomain</keyword>
<dbReference type="PANTHER" id="PTHR45915">
    <property type="entry name" value="TRANSCRIPTION INTERMEDIARY FACTOR"/>
    <property type="match status" value="1"/>
</dbReference>
<dbReference type="SMART" id="SM00502">
    <property type="entry name" value="BBC"/>
    <property type="match status" value="1"/>
</dbReference>
<dbReference type="InterPro" id="IPR047058">
    <property type="entry name" value="TIF1b_Bbox2_Znf"/>
</dbReference>
<evidence type="ECO:0000256" key="4">
    <source>
        <dbReference type="ARBA" id="ARBA00022771"/>
    </source>
</evidence>
<evidence type="ECO:0000256" key="5">
    <source>
        <dbReference type="ARBA" id="ARBA00022833"/>
    </source>
</evidence>
<sequence length="479" mass="52974">LTAAAMMASSACETGGKRVDFFDLVERCGVCRQRLNSEREPRLLPCLHSLCQECLKAEPGPAVSSEEPVVECPICKHQCPLKDVVENYFFKDNSDKSTKQELSVPRRCLFSPQCCTSCDDNALATSFCVECSEPLCDTCLEAHQRVKYTKDHTVRAAGSSSKGKEVSCPLYCSVHKEEPLALFCDTCDALTCRDCQLSTHKDHQYQFLEEAVKNERETLATLIQSLWDKHDNLQQSVKEVRGFIRQVTDVQKMVEQEIKLAVLQVMRELHKRSKVLQNDAKKVTEGQQEKLERQHWAMTKLQRHQEHILRFASWALESDNTTALLLSKKLIYFQLHRALKMIMDPVEPQSEMKFQWDLDAWAKSAESFGTIISDESLPSTASSPQPAAPSPTGPGPASGTSQGPLQAVVLSEGQRAPSPLLLSSPGPQVGVEEGQGTPKVPQSGEGELEVSRQAQCSPGAEGFGCPNPSTPSLDLQVAE</sequence>
<comment type="caution">
    <text evidence="13">The sequence shown here is derived from an EMBL/GenBank/DDBJ whole genome shotgun (WGS) entry which is preliminary data.</text>
</comment>
<comment type="subcellular location">
    <subcellularLocation>
        <location evidence="1">Nucleus</location>
    </subcellularLocation>
</comment>
<dbReference type="AlphaFoldDB" id="A0A7K9HXC9"/>
<dbReference type="SMART" id="SM00336">
    <property type="entry name" value="BBOX"/>
    <property type="match status" value="2"/>
</dbReference>
<dbReference type="GO" id="GO:0005634">
    <property type="term" value="C:nucleus"/>
    <property type="evidence" value="ECO:0007669"/>
    <property type="project" value="UniProtKB-SubCell"/>
</dbReference>
<feature type="non-terminal residue" evidence="13">
    <location>
        <position position="479"/>
    </location>
</feature>
<keyword evidence="3" id="KW-0677">Repeat</keyword>
<evidence type="ECO:0000256" key="10">
    <source>
        <dbReference type="SAM" id="MobiDB-lite"/>
    </source>
</evidence>
<evidence type="ECO:0000313" key="13">
    <source>
        <dbReference type="EMBL" id="NXH18483.1"/>
    </source>
</evidence>
<evidence type="ECO:0000313" key="14">
    <source>
        <dbReference type="Proteomes" id="UP000534107"/>
    </source>
</evidence>
<dbReference type="InterPro" id="IPR001841">
    <property type="entry name" value="Znf_RING"/>
</dbReference>
<dbReference type="Pfam" id="PF14634">
    <property type="entry name" value="zf-RING_5"/>
    <property type="match status" value="1"/>
</dbReference>
<dbReference type="CDD" id="cd19829">
    <property type="entry name" value="Bbox2_TIF1b_C-VI"/>
    <property type="match status" value="1"/>
</dbReference>
<feature type="region of interest" description="Disordered" evidence="10">
    <location>
        <begin position="416"/>
        <end position="479"/>
    </location>
</feature>
<dbReference type="Pfam" id="PF00643">
    <property type="entry name" value="zf-B_box"/>
    <property type="match status" value="2"/>
</dbReference>
<keyword evidence="5" id="KW-0862">Zinc</keyword>
<protein>
    <submittedName>
        <fullName evidence="13">TIF1B factor</fullName>
    </submittedName>
</protein>
<dbReference type="PROSITE" id="PS50119">
    <property type="entry name" value="ZF_BBOX"/>
    <property type="match status" value="2"/>
</dbReference>
<dbReference type="GO" id="GO:0008270">
    <property type="term" value="F:zinc ion binding"/>
    <property type="evidence" value="ECO:0007669"/>
    <property type="project" value="UniProtKB-KW"/>
</dbReference>
<dbReference type="EMBL" id="VWZO01015175">
    <property type="protein sequence ID" value="NXH18483.1"/>
    <property type="molecule type" value="Genomic_DNA"/>
</dbReference>
<evidence type="ECO:0000256" key="1">
    <source>
        <dbReference type="ARBA" id="ARBA00004123"/>
    </source>
</evidence>
<dbReference type="Gene3D" id="3.30.160.60">
    <property type="entry name" value="Classic Zinc Finger"/>
    <property type="match status" value="1"/>
</dbReference>
<feature type="domain" description="B box-type" evidence="12">
    <location>
        <begin position="167"/>
        <end position="208"/>
    </location>
</feature>
<dbReference type="InterPro" id="IPR017907">
    <property type="entry name" value="Znf_RING_CS"/>
</dbReference>
<evidence type="ECO:0000259" key="11">
    <source>
        <dbReference type="PROSITE" id="PS50089"/>
    </source>
</evidence>